<dbReference type="Gene3D" id="1.25.40.10">
    <property type="entry name" value="Tetratricopeptide repeat domain"/>
    <property type="match status" value="1"/>
</dbReference>
<feature type="region of interest" description="N-terminal hotdog fold" evidence="1">
    <location>
        <begin position="133"/>
        <end position="290"/>
    </location>
</feature>
<accession>A0A9P1LZN9</accession>
<evidence type="ECO:0000313" key="6">
    <source>
        <dbReference type="Proteomes" id="UP001152797"/>
    </source>
</evidence>
<dbReference type="Proteomes" id="UP001152797">
    <property type="component" value="Unassembled WGS sequence"/>
</dbReference>
<keyword evidence="6" id="KW-1185">Reference proteome</keyword>
<dbReference type="SUPFAM" id="SSF48452">
    <property type="entry name" value="TPR-like"/>
    <property type="match status" value="1"/>
</dbReference>
<dbReference type="InterPro" id="IPR049900">
    <property type="entry name" value="PKS_mFAS_DH"/>
</dbReference>
<evidence type="ECO:0000313" key="3">
    <source>
        <dbReference type="EMBL" id="CAI4017795.1"/>
    </source>
</evidence>
<proteinExistence type="predicted"/>
<dbReference type="EMBL" id="CAMXCT030006656">
    <property type="protein sequence ID" value="CAL4805107.1"/>
    <property type="molecule type" value="Genomic_DNA"/>
</dbReference>
<dbReference type="EMBL" id="CAMXCT010006656">
    <property type="protein sequence ID" value="CAI4017795.1"/>
    <property type="molecule type" value="Genomic_DNA"/>
</dbReference>
<protein>
    <submittedName>
        <fullName evidence="5">Polyketide synthase dehydratase domain-containing protein</fullName>
    </submittedName>
</protein>
<evidence type="ECO:0000313" key="5">
    <source>
        <dbReference type="EMBL" id="CAL4805107.1"/>
    </source>
</evidence>
<evidence type="ECO:0000313" key="4">
    <source>
        <dbReference type="EMBL" id="CAL1171170.1"/>
    </source>
</evidence>
<feature type="region of interest" description="C-terminal hotdog fold" evidence="1">
    <location>
        <begin position="312"/>
        <end position="396"/>
    </location>
</feature>
<dbReference type="Pfam" id="PF14765">
    <property type="entry name" value="PS-DH"/>
    <property type="match status" value="1"/>
</dbReference>
<feature type="active site" description="Proton donor; for dehydratase activity" evidence="1">
    <location>
        <position position="382"/>
    </location>
</feature>
<dbReference type="AlphaFoldDB" id="A0A9P1LZN9"/>
<dbReference type="PROSITE" id="PS52019">
    <property type="entry name" value="PKS_MFAS_DH"/>
    <property type="match status" value="1"/>
</dbReference>
<feature type="active site" description="Proton acceptor; for dehydratase activity" evidence="1">
    <location>
        <position position="173"/>
    </location>
</feature>
<dbReference type="EMBL" id="CAMXCT020006656">
    <property type="protein sequence ID" value="CAL1171170.1"/>
    <property type="molecule type" value="Genomic_DNA"/>
</dbReference>
<evidence type="ECO:0000259" key="2">
    <source>
        <dbReference type="PROSITE" id="PS52019"/>
    </source>
</evidence>
<feature type="domain" description="PKS/mFAS DH" evidence="2">
    <location>
        <begin position="133"/>
        <end position="396"/>
    </location>
</feature>
<reference evidence="3" key="1">
    <citation type="submission" date="2022-10" db="EMBL/GenBank/DDBJ databases">
        <authorList>
            <person name="Chen Y."/>
            <person name="Dougan E. K."/>
            <person name="Chan C."/>
            <person name="Rhodes N."/>
            <person name="Thang M."/>
        </authorList>
    </citation>
    <scope>NUCLEOTIDE SEQUENCE</scope>
</reference>
<dbReference type="InterPro" id="IPR049551">
    <property type="entry name" value="PKS_DH_C"/>
</dbReference>
<dbReference type="Gene3D" id="3.10.129.110">
    <property type="entry name" value="Polyketide synthase dehydratase"/>
    <property type="match status" value="1"/>
</dbReference>
<comment type="caution">
    <text evidence="3">The sequence shown here is derived from an EMBL/GenBank/DDBJ whole genome shotgun (WGS) entry which is preliminary data.</text>
</comment>
<dbReference type="OrthoDB" id="417626at2759"/>
<name>A0A9P1LZN9_9DINO</name>
<dbReference type="InterPro" id="IPR042104">
    <property type="entry name" value="PKS_dehydratase_sf"/>
</dbReference>
<evidence type="ECO:0000256" key="1">
    <source>
        <dbReference type="PROSITE-ProRule" id="PRU01363"/>
    </source>
</evidence>
<organism evidence="3">
    <name type="scientific">Cladocopium goreaui</name>
    <dbReference type="NCBI Taxonomy" id="2562237"/>
    <lineage>
        <taxon>Eukaryota</taxon>
        <taxon>Sar</taxon>
        <taxon>Alveolata</taxon>
        <taxon>Dinophyceae</taxon>
        <taxon>Suessiales</taxon>
        <taxon>Symbiodiniaceae</taxon>
        <taxon>Cladocopium</taxon>
    </lineage>
</organism>
<sequence length="396" mass="43192">MRKVSASEHLSGLIVLLRFSKDARALLTTSPGDAETRAREALQTFRNLGNIDGETAAQTLIAKVLVLRGSWQEAIRPARNALKSLKLANCIDAQKILVRALLGCSQTGEARQSTTAKLTEFEQQSDRHGQAAMTMLMATISAAEGNPTEAWSTIQEAQGLCDPSDLKLLSKVHLEASSILLQLRMLDETLVRAQEALMAFWKLGDRLGEQKANAVLSEVYSLRGVPHLAPNRPQAVEAMKEMAKAVGLRDADGYQKASEQLARLAVSNPPISKKEKREVFDEVLRRDQAASDFIRANSSASKVDTSLAGETFRAVEKKGLYFGYRAGGIAYGPRFRGIDVALGRATAARGIEDEAHAYAVYQLQEEADDWEKGYRAHPSILDSALQSGSVIGLTRQ</sequence>
<reference evidence="4" key="2">
    <citation type="submission" date="2024-04" db="EMBL/GenBank/DDBJ databases">
        <authorList>
            <person name="Chen Y."/>
            <person name="Shah S."/>
            <person name="Dougan E. K."/>
            <person name="Thang M."/>
            <person name="Chan C."/>
        </authorList>
    </citation>
    <scope>NUCLEOTIDE SEQUENCE [LARGE SCALE GENOMIC DNA]</scope>
</reference>
<gene>
    <name evidence="3" type="ORF">C1SCF055_LOCUS42415</name>
</gene>
<dbReference type="InterPro" id="IPR011990">
    <property type="entry name" value="TPR-like_helical_dom_sf"/>
</dbReference>